<sequence length="134" mass="15093">MVTLVWKTTVKYWYGSGVELQRTWARAWFVVRVWWTVVTLIVYATFYGVLFLYEIVEGVCLGWPGVVVLTVTTNYKFASNEGTVAFGGVVVNCETVLLDGCVVVLGVASHVWRWYEYTSEGRSPLAVAQDCYDG</sequence>
<dbReference type="AlphaFoldDB" id="D0NUX6"/>
<evidence type="ECO:0000256" key="1">
    <source>
        <dbReference type="SAM" id="Phobius"/>
    </source>
</evidence>
<dbReference type="EMBL" id="DS028166">
    <property type="protein sequence ID" value="EEY65499.1"/>
    <property type="molecule type" value="Genomic_DNA"/>
</dbReference>
<dbReference type="GeneID" id="9468733"/>
<evidence type="ECO:0008006" key="4">
    <source>
        <dbReference type="Google" id="ProtNLM"/>
    </source>
</evidence>
<keyword evidence="1" id="KW-0812">Transmembrane</keyword>
<dbReference type="HOGENOM" id="CLU_1900326_0_0_1"/>
<feature type="transmembrane region" description="Helical" evidence="1">
    <location>
        <begin position="33"/>
        <end position="53"/>
    </location>
</feature>
<dbReference type="KEGG" id="pif:PITG_16811"/>
<name>D0NUX6_PHYIT</name>
<organism evidence="2 3">
    <name type="scientific">Phytophthora infestans (strain T30-4)</name>
    <name type="common">Potato late blight agent</name>
    <dbReference type="NCBI Taxonomy" id="403677"/>
    <lineage>
        <taxon>Eukaryota</taxon>
        <taxon>Sar</taxon>
        <taxon>Stramenopiles</taxon>
        <taxon>Oomycota</taxon>
        <taxon>Peronosporomycetes</taxon>
        <taxon>Peronosporales</taxon>
        <taxon>Peronosporaceae</taxon>
        <taxon>Phytophthora</taxon>
    </lineage>
</organism>
<keyword evidence="1" id="KW-1133">Transmembrane helix</keyword>
<dbReference type="Proteomes" id="UP000006643">
    <property type="component" value="Unassembled WGS sequence"/>
</dbReference>
<reference evidence="3" key="1">
    <citation type="journal article" date="2009" name="Nature">
        <title>Genome sequence and analysis of the Irish potato famine pathogen Phytophthora infestans.</title>
        <authorList>
            <consortium name="The Broad Institute Genome Sequencing Platform"/>
            <person name="Haas B.J."/>
            <person name="Kamoun S."/>
            <person name="Zody M.C."/>
            <person name="Jiang R.H."/>
            <person name="Handsaker R.E."/>
            <person name="Cano L.M."/>
            <person name="Grabherr M."/>
            <person name="Kodira C.D."/>
            <person name="Raffaele S."/>
            <person name="Torto-Alalibo T."/>
            <person name="Bozkurt T.O."/>
            <person name="Ah-Fong A.M."/>
            <person name="Alvarado L."/>
            <person name="Anderson V.L."/>
            <person name="Armstrong M.R."/>
            <person name="Avrova A."/>
            <person name="Baxter L."/>
            <person name="Beynon J."/>
            <person name="Boevink P.C."/>
            <person name="Bollmann S.R."/>
            <person name="Bos J.I."/>
            <person name="Bulone V."/>
            <person name="Cai G."/>
            <person name="Cakir C."/>
            <person name="Carrington J.C."/>
            <person name="Chawner M."/>
            <person name="Conti L."/>
            <person name="Costanzo S."/>
            <person name="Ewan R."/>
            <person name="Fahlgren N."/>
            <person name="Fischbach M.A."/>
            <person name="Fugelstad J."/>
            <person name="Gilroy E.M."/>
            <person name="Gnerre S."/>
            <person name="Green P.J."/>
            <person name="Grenville-Briggs L.J."/>
            <person name="Griffith J."/>
            <person name="Grunwald N.J."/>
            <person name="Horn K."/>
            <person name="Horner N.R."/>
            <person name="Hu C.H."/>
            <person name="Huitema E."/>
            <person name="Jeong D.H."/>
            <person name="Jones A.M."/>
            <person name="Jones J.D."/>
            <person name="Jones R.W."/>
            <person name="Karlsson E.K."/>
            <person name="Kunjeti S.G."/>
            <person name="Lamour K."/>
            <person name="Liu Z."/>
            <person name="Ma L."/>
            <person name="Maclean D."/>
            <person name="Chibucos M.C."/>
            <person name="McDonald H."/>
            <person name="McWalters J."/>
            <person name="Meijer H.J."/>
            <person name="Morgan W."/>
            <person name="Morris P.F."/>
            <person name="Munro C.A."/>
            <person name="O'Neill K."/>
            <person name="Ospina-Giraldo M."/>
            <person name="Pinzon A."/>
            <person name="Pritchard L."/>
            <person name="Ramsahoye B."/>
            <person name="Ren Q."/>
            <person name="Restrepo S."/>
            <person name="Roy S."/>
            <person name="Sadanandom A."/>
            <person name="Savidor A."/>
            <person name="Schornack S."/>
            <person name="Schwartz D.C."/>
            <person name="Schumann U.D."/>
            <person name="Schwessinger B."/>
            <person name="Seyer L."/>
            <person name="Sharpe T."/>
            <person name="Silvar C."/>
            <person name="Song J."/>
            <person name="Studholme D.J."/>
            <person name="Sykes S."/>
            <person name="Thines M."/>
            <person name="van de Vondervoort P.J."/>
            <person name="Phuntumart V."/>
            <person name="Wawra S."/>
            <person name="Weide R."/>
            <person name="Win J."/>
            <person name="Young C."/>
            <person name="Zhou S."/>
            <person name="Fry W."/>
            <person name="Meyers B.C."/>
            <person name="van West P."/>
            <person name="Ristaino J."/>
            <person name="Govers F."/>
            <person name="Birch P.R."/>
            <person name="Whisson S.C."/>
            <person name="Judelson H.S."/>
            <person name="Nusbaum C."/>
        </authorList>
    </citation>
    <scope>NUCLEOTIDE SEQUENCE [LARGE SCALE GENOMIC DNA]</scope>
    <source>
        <strain evidence="3">T30-4</strain>
    </source>
</reference>
<evidence type="ECO:0000313" key="2">
    <source>
        <dbReference type="EMBL" id="EEY65499.1"/>
    </source>
</evidence>
<accession>D0NUX6</accession>
<evidence type="ECO:0000313" key="3">
    <source>
        <dbReference type="Proteomes" id="UP000006643"/>
    </source>
</evidence>
<gene>
    <name evidence="2" type="ORF">PITG_16811</name>
</gene>
<dbReference type="RefSeq" id="XP_002897128.1">
    <property type="nucleotide sequence ID" value="XM_002897082.1"/>
</dbReference>
<proteinExistence type="predicted"/>
<dbReference type="OrthoDB" id="106061at2759"/>
<dbReference type="OMA" id="RTWARAW"/>
<keyword evidence="3" id="KW-1185">Reference proteome</keyword>
<dbReference type="InParanoid" id="D0NUX6"/>
<dbReference type="VEuPathDB" id="FungiDB:PITG_16811"/>
<keyword evidence="1" id="KW-0472">Membrane</keyword>
<protein>
    <recommendedName>
        <fullName evidence="4">Transmembrane protein</fullName>
    </recommendedName>
</protein>